<evidence type="ECO:0000313" key="2">
    <source>
        <dbReference type="Proteomes" id="UP000763088"/>
    </source>
</evidence>
<dbReference type="EMBL" id="SUYD01000010">
    <property type="protein sequence ID" value="MBE6266569.1"/>
    <property type="molecule type" value="Genomic_DNA"/>
</dbReference>
<sequence length="111" mass="13327">MQNIELKRDLIKRLKKANAFWSYDQQSIKDVPDDILVELVILHLDMDDIDKLFVLYSLSFVKKAWIQNVVPLGDRYYVLNKFIAWWYFHMKKPGAYVKAMETRQINKRMTA</sequence>
<organism evidence="1 2">
    <name type="scientific">Xylanibacter ruminicola</name>
    <name type="common">Prevotella ruminicola</name>
    <dbReference type="NCBI Taxonomy" id="839"/>
    <lineage>
        <taxon>Bacteria</taxon>
        <taxon>Pseudomonadati</taxon>
        <taxon>Bacteroidota</taxon>
        <taxon>Bacteroidia</taxon>
        <taxon>Bacteroidales</taxon>
        <taxon>Prevotellaceae</taxon>
        <taxon>Xylanibacter</taxon>
    </lineage>
</organism>
<dbReference type="Proteomes" id="UP000763088">
    <property type="component" value="Unassembled WGS sequence"/>
</dbReference>
<comment type="caution">
    <text evidence="1">The sequence shown here is derived from an EMBL/GenBank/DDBJ whole genome shotgun (WGS) entry which is preliminary data.</text>
</comment>
<dbReference type="AlphaFoldDB" id="A0A928GHT5"/>
<gene>
    <name evidence="1" type="ORF">E7102_08875</name>
</gene>
<accession>A0A928GHT5</accession>
<protein>
    <submittedName>
        <fullName evidence="1">Uncharacterized protein</fullName>
    </submittedName>
</protein>
<reference evidence="1" key="1">
    <citation type="submission" date="2019-04" db="EMBL/GenBank/DDBJ databases">
        <title>Evolution of Biomass-Degrading Anaerobic Consortia Revealed by Metagenomics.</title>
        <authorList>
            <person name="Peng X."/>
        </authorList>
    </citation>
    <scope>NUCLEOTIDE SEQUENCE</scope>
    <source>
        <strain evidence="1">SIG141</strain>
    </source>
</reference>
<name>A0A928GHT5_XYLRU</name>
<evidence type="ECO:0000313" key="1">
    <source>
        <dbReference type="EMBL" id="MBE6266569.1"/>
    </source>
</evidence>
<proteinExistence type="predicted"/>